<sequence length="488" mass="52265">MTNPISLKTAPTVDGAIAITGKTTPISPATMPDWRAIAGLPPSMETNITSAKVTQQKAQAALDRLLVALPQSATKKEGENRLYLDRLASTDMQLIVAMAGNLNLGVFSDLCKSIGKQMEHAADVQTFLRDKRVADYQQQIDKAVEQADKAKKAGIFNAVCDWIVGAVEVIYGAIKVAEGVLTGNPVALASGAAYLAAGTAGLVKAAAETAMLLGASKEKCQEVIDVAGKIQLGCECFAMAIDLLQAGRAINAARVVTKGTGDVLKAGSSEVLLDAIKRGVGEEVEQLVEQFAKDVSKQVSTEVAMQAGGVEMAEAGDMASAAAKQAIETEMTLVRNITKSFTHAGVEKLVGDATKALVERVIKKGIILTAEEFEQQCTKAIMKEMVKQIIKDVTTSPLLILQKCTQGVNQINSGQLSIQKADLQKEIERLLLNQEFTQFMDDWVEKNKQRQTTQLKDISHDAQETVSQLNDNIHQNGMLQTKIASSLI</sequence>
<evidence type="ECO:0000256" key="1">
    <source>
        <dbReference type="ARBA" id="ARBA00004301"/>
    </source>
</evidence>
<evidence type="ECO:0000256" key="4">
    <source>
        <dbReference type="ARBA" id="ARBA00035640"/>
    </source>
</evidence>
<name>A0A2G4TZY9_YERBE</name>
<evidence type="ECO:0000256" key="3">
    <source>
        <dbReference type="ARBA" id="ARBA00023026"/>
    </source>
</evidence>
<accession>A0A2G4TZY9</accession>
<comment type="similarity">
    <text evidence="4">Belongs to the SctE/SipB/YopB family.</text>
</comment>
<dbReference type="AlphaFoldDB" id="A0A2G4TZY9"/>
<gene>
    <name evidence="6" type="ORF">CS533_15095</name>
</gene>
<evidence type="ECO:0000256" key="2">
    <source>
        <dbReference type="ARBA" id="ARBA00022870"/>
    </source>
</evidence>
<dbReference type="InterPro" id="IPR006972">
    <property type="entry name" value="BipB-like_C"/>
</dbReference>
<keyword evidence="2" id="KW-1043">Host membrane</keyword>
<dbReference type="GeneID" id="89595237"/>
<proteinExistence type="inferred from homology"/>
<dbReference type="GO" id="GO:0033644">
    <property type="term" value="C:host cell membrane"/>
    <property type="evidence" value="ECO:0007669"/>
    <property type="project" value="UniProtKB-SubCell"/>
</dbReference>
<comment type="subcellular location">
    <subcellularLocation>
        <location evidence="1">Host membrane</location>
        <topology evidence="1">Multi-pass membrane protein</topology>
    </subcellularLocation>
</comment>
<evidence type="ECO:0000313" key="7">
    <source>
        <dbReference type="Proteomes" id="UP000229378"/>
    </source>
</evidence>
<dbReference type="RefSeq" id="WP_032898687.1">
    <property type="nucleotide sequence ID" value="NZ_CABHQB010000078.1"/>
</dbReference>
<keyword evidence="3" id="KW-0843">Virulence</keyword>
<dbReference type="EMBL" id="PEHN01000017">
    <property type="protein sequence ID" value="PHZ26618.1"/>
    <property type="molecule type" value="Genomic_DNA"/>
</dbReference>
<dbReference type="Pfam" id="PF04888">
    <property type="entry name" value="SseC"/>
    <property type="match status" value="1"/>
</dbReference>
<protein>
    <submittedName>
        <fullName evidence="6">Pathogenicity island 2 effector protein SseC</fullName>
    </submittedName>
</protein>
<evidence type="ECO:0000259" key="5">
    <source>
        <dbReference type="Pfam" id="PF04888"/>
    </source>
</evidence>
<comment type="caution">
    <text evidence="6">The sequence shown here is derived from an EMBL/GenBank/DDBJ whole genome shotgun (WGS) entry which is preliminary data.</text>
</comment>
<reference evidence="6 7" key="1">
    <citation type="submission" date="2017-10" db="EMBL/GenBank/DDBJ databases">
        <authorList>
            <person name="Banno H."/>
            <person name="Chua N.-H."/>
        </authorList>
    </citation>
    <scope>NUCLEOTIDE SEQUENCE [LARGE SCALE GENOMIC DNA]</scope>
    <source>
        <strain evidence="6 7">SCPM-O-B-7607</strain>
    </source>
</reference>
<dbReference type="Proteomes" id="UP000229378">
    <property type="component" value="Unassembled WGS sequence"/>
</dbReference>
<feature type="domain" description="Translocator protein BipB-like C-terminal" evidence="5">
    <location>
        <begin position="97"/>
        <end position="486"/>
    </location>
</feature>
<keyword evidence="2" id="KW-0472">Membrane</keyword>
<organism evidence="6 7">
    <name type="scientific">Yersinia bercovieri</name>
    <dbReference type="NCBI Taxonomy" id="634"/>
    <lineage>
        <taxon>Bacteria</taxon>
        <taxon>Pseudomonadati</taxon>
        <taxon>Pseudomonadota</taxon>
        <taxon>Gammaproteobacteria</taxon>
        <taxon>Enterobacterales</taxon>
        <taxon>Yersiniaceae</taxon>
        <taxon>Yersinia</taxon>
    </lineage>
</organism>
<evidence type="ECO:0000313" key="6">
    <source>
        <dbReference type="EMBL" id="PHZ26618.1"/>
    </source>
</evidence>